<evidence type="ECO:0000313" key="2">
    <source>
        <dbReference type="EMBL" id="MDN4472828.1"/>
    </source>
</evidence>
<organism evidence="2 3">
    <name type="scientific">Demequina zhanjiangensis</name>
    <dbReference type="NCBI Taxonomy" id="3051659"/>
    <lineage>
        <taxon>Bacteria</taxon>
        <taxon>Bacillati</taxon>
        <taxon>Actinomycetota</taxon>
        <taxon>Actinomycetes</taxon>
        <taxon>Micrococcales</taxon>
        <taxon>Demequinaceae</taxon>
        <taxon>Demequina</taxon>
    </lineage>
</organism>
<comment type="caution">
    <text evidence="2">The sequence shown here is derived from an EMBL/GenBank/DDBJ whole genome shotgun (WGS) entry which is preliminary data.</text>
</comment>
<reference evidence="2" key="1">
    <citation type="submission" date="2023-06" db="EMBL/GenBank/DDBJ databases">
        <title>SYSU T00b26.</title>
        <authorList>
            <person name="Gao L."/>
            <person name="Fang B.-Z."/>
            <person name="Li W.-J."/>
        </authorList>
    </citation>
    <scope>NUCLEOTIDE SEQUENCE</scope>
    <source>
        <strain evidence="2">SYSU T00b26</strain>
    </source>
</reference>
<keyword evidence="3" id="KW-1185">Reference proteome</keyword>
<gene>
    <name evidence="2" type="ORF">QQX04_07460</name>
</gene>
<dbReference type="RefSeq" id="WP_301127783.1">
    <property type="nucleotide sequence ID" value="NZ_JAUHPV010000004.1"/>
</dbReference>
<dbReference type="Gene3D" id="2.40.350.10">
    <property type="entry name" value="SO1590-like"/>
    <property type="match status" value="1"/>
</dbReference>
<evidence type="ECO:0000313" key="3">
    <source>
        <dbReference type="Proteomes" id="UP001172738"/>
    </source>
</evidence>
<dbReference type="Proteomes" id="UP001172738">
    <property type="component" value="Unassembled WGS sequence"/>
</dbReference>
<feature type="chain" id="PRO_5045570983" description="DUF3224 domain-containing protein" evidence="1">
    <location>
        <begin position="24"/>
        <end position="162"/>
    </location>
</feature>
<dbReference type="SUPFAM" id="SSF159238">
    <property type="entry name" value="SO1590-like"/>
    <property type="match status" value="1"/>
</dbReference>
<protein>
    <recommendedName>
        <fullName evidence="4">DUF3224 domain-containing protein</fullName>
    </recommendedName>
</protein>
<accession>A0ABT8G116</accession>
<evidence type="ECO:0000256" key="1">
    <source>
        <dbReference type="SAM" id="SignalP"/>
    </source>
</evidence>
<feature type="signal peptide" evidence="1">
    <location>
        <begin position="1"/>
        <end position="23"/>
    </location>
</feature>
<dbReference type="InterPro" id="IPR023159">
    <property type="entry name" value="SO1590-like_sf"/>
</dbReference>
<dbReference type="EMBL" id="JAUHPV010000004">
    <property type="protein sequence ID" value="MDN4472828.1"/>
    <property type="molecule type" value="Genomic_DNA"/>
</dbReference>
<keyword evidence="1" id="KW-0732">Signal</keyword>
<sequence>MKRLLTIPLVTCALLMGAAPALAGPPSDAEGDWTYFLTGLDFRDAGNTTFAYGTEHSFFEGTFEGEADDDFVVVCHLKHTGMYLTSVHGTIDFTGSVEGQEGTMLMRFVGKQTSTVCGPSDAVWEGTWTVVDGAGDLADVHGHGTWTGPSFDLDYAGQIHFD</sequence>
<evidence type="ECO:0008006" key="4">
    <source>
        <dbReference type="Google" id="ProtNLM"/>
    </source>
</evidence>
<proteinExistence type="predicted"/>
<name>A0ABT8G116_9MICO</name>